<dbReference type="AlphaFoldDB" id="A0A7G9B7M0"/>
<dbReference type="PANTHER" id="PTHR36121">
    <property type="entry name" value="PROTEIN SXY"/>
    <property type="match status" value="1"/>
</dbReference>
<dbReference type="PANTHER" id="PTHR36121:SF1">
    <property type="entry name" value="PROTEIN SXY"/>
    <property type="match status" value="1"/>
</dbReference>
<dbReference type="Pfam" id="PF04994">
    <property type="entry name" value="TfoX_C"/>
    <property type="match status" value="1"/>
</dbReference>
<proteinExistence type="predicted"/>
<accession>A0A7G9B7M0</accession>
<organism evidence="2 3">
    <name type="scientific">Oscillibacter hominis</name>
    <dbReference type="NCBI Taxonomy" id="2763056"/>
    <lineage>
        <taxon>Bacteria</taxon>
        <taxon>Bacillati</taxon>
        <taxon>Bacillota</taxon>
        <taxon>Clostridia</taxon>
        <taxon>Eubacteriales</taxon>
        <taxon>Oscillospiraceae</taxon>
        <taxon>Oscillibacter</taxon>
    </lineage>
</organism>
<name>A0A7G9B7M0_9FIRM</name>
<dbReference type="Proteomes" id="UP000515960">
    <property type="component" value="Chromosome"/>
</dbReference>
<evidence type="ECO:0000259" key="1">
    <source>
        <dbReference type="Pfam" id="PF04994"/>
    </source>
</evidence>
<dbReference type="Gene3D" id="1.10.150.20">
    <property type="entry name" value="5' to 3' exonuclease, C-terminal subdomain"/>
    <property type="match status" value="1"/>
</dbReference>
<feature type="domain" description="TfoX C-terminal" evidence="1">
    <location>
        <begin position="2"/>
        <end position="79"/>
    </location>
</feature>
<keyword evidence="3" id="KW-1185">Reference proteome</keyword>
<dbReference type="EMBL" id="CP060490">
    <property type="protein sequence ID" value="QNL45551.1"/>
    <property type="molecule type" value="Genomic_DNA"/>
</dbReference>
<gene>
    <name evidence="2" type="ORF">H8790_06000</name>
</gene>
<protein>
    <submittedName>
        <fullName evidence="2">TfoX/Sxy family protein</fullName>
    </submittedName>
</protein>
<dbReference type="RefSeq" id="WP_187333979.1">
    <property type="nucleotide sequence ID" value="NZ_CP060490.1"/>
</dbReference>
<dbReference type="InterPro" id="IPR007077">
    <property type="entry name" value="TfoX_C"/>
</dbReference>
<evidence type="ECO:0000313" key="3">
    <source>
        <dbReference type="Proteomes" id="UP000515960"/>
    </source>
</evidence>
<evidence type="ECO:0000313" key="2">
    <source>
        <dbReference type="EMBL" id="QNL45551.1"/>
    </source>
</evidence>
<dbReference type="InterPro" id="IPR047525">
    <property type="entry name" value="TfoX-like"/>
</dbReference>
<dbReference type="KEGG" id="ohi:H8790_06000"/>
<reference evidence="2 3" key="1">
    <citation type="submission" date="2020-08" db="EMBL/GenBank/DDBJ databases">
        <authorList>
            <person name="Liu C."/>
            <person name="Sun Q."/>
        </authorList>
    </citation>
    <scope>NUCLEOTIDE SEQUENCE [LARGE SCALE GENOMIC DNA]</scope>
    <source>
        <strain evidence="2 3">NSJ-62</strain>
    </source>
</reference>
<sequence length="84" mass="8890">MKLTDLPNIGPVLAGHLNSVGIDSPESLRRCGAVEAFIRIRAQADAGACLHELSALEAAVEGISKKELSAEKKAELKAFYKSLA</sequence>